<feature type="domain" description="ABC transmembrane type-1" evidence="12">
    <location>
        <begin position="270"/>
        <end position="543"/>
    </location>
</feature>
<dbReference type="Gene3D" id="3.40.50.300">
    <property type="entry name" value="P-loop containing nucleotide triphosphate hydrolases"/>
    <property type="match status" value="2"/>
</dbReference>
<comment type="caution">
    <text evidence="13">The sequence shown here is derived from an EMBL/GenBank/DDBJ whole genome shotgun (WGS) entry which is preliminary data.</text>
</comment>
<dbReference type="GO" id="GO:0016887">
    <property type="term" value="F:ATP hydrolysis activity"/>
    <property type="evidence" value="ECO:0007669"/>
    <property type="project" value="InterPro"/>
</dbReference>
<evidence type="ECO:0000256" key="2">
    <source>
        <dbReference type="ARBA" id="ARBA00022448"/>
    </source>
</evidence>
<keyword evidence="7 10" id="KW-1133">Transmembrane helix</keyword>
<feature type="transmembrane region" description="Helical" evidence="10">
    <location>
        <begin position="1085"/>
        <end position="1113"/>
    </location>
</feature>
<dbReference type="InterPro" id="IPR027417">
    <property type="entry name" value="P-loop_NTPase"/>
</dbReference>
<organism evidence="13 14">
    <name type="scientific">Cordyceps javanica</name>
    <dbReference type="NCBI Taxonomy" id="43265"/>
    <lineage>
        <taxon>Eukaryota</taxon>
        <taxon>Fungi</taxon>
        <taxon>Dikarya</taxon>
        <taxon>Ascomycota</taxon>
        <taxon>Pezizomycotina</taxon>
        <taxon>Sordariomycetes</taxon>
        <taxon>Hypocreomycetidae</taxon>
        <taxon>Hypocreales</taxon>
        <taxon>Cordycipitaceae</taxon>
        <taxon>Cordyceps</taxon>
    </lineage>
</organism>
<dbReference type="SUPFAM" id="SSF52540">
    <property type="entry name" value="P-loop containing nucleoside triphosphate hydrolases"/>
    <property type="match status" value="2"/>
</dbReference>
<evidence type="ECO:0000256" key="5">
    <source>
        <dbReference type="ARBA" id="ARBA00022741"/>
    </source>
</evidence>
<name>A0A545VYN1_9HYPO</name>
<dbReference type="InterPro" id="IPR003439">
    <property type="entry name" value="ABC_transporter-like_ATP-bd"/>
</dbReference>
<feature type="transmembrane region" description="Helical" evidence="10">
    <location>
        <begin position="392"/>
        <end position="416"/>
    </location>
</feature>
<feature type="domain" description="ABC transmembrane type-1" evidence="12">
    <location>
        <begin position="870"/>
        <end position="1152"/>
    </location>
</feature>
<dbReference type="GO" id="GO:0005886">
    <property type="term" value="C:plasma membrane"/>
    <property type="evidence" value="ECO:0007669"/>
    <property type="project" value="UniProtKB-SubCell"/>
</dbReference>
<evidence type="ECO:0000256" key="3">
    <source>
        <dbReference type="ARBA" id="ARBA00022475"/>
    </source>
</evidence>
<keyword evidence="5" id="KW-0547">Nucleotide-binding</keyword>
<feature type="transmembrane region" description="Helical" evidence="10">
    <location>
        <begin position="481"/>
        <end position="505"/>
    </location>
</feature>
<evidence type="ECO:0000256" key="4">
    <source>
        <dbReference type="ARBA" id="ARBA00022692"/>
    </source>
</evidence>
<feature type="transmembrane region" description="Helical" evidence="10">
    <location>
        <begin position="1010"/>
        <end position="1030"/>
    </location>
</feature>
<dbReference type="Gene3D" id="1.20.1560.10">
    <property type="entry name" value="ABC transporter type 1, transmembrane domain"/>
    <property type="match status" value="2"/>
</dbReference>
<dbReference type="PANTHER" id="PTHR24223:SF399">
    <property type="entry name" value="ABC TRANSPORTER ATNG"/>
    <property type="match status" value="1"/>
</dbReference>
<feature type="transmembrane region" description="Helical" evidence="10">
    <location>
        <begin position="146"/>
        <end position="165"/>
    </location>
</feature>
<feature type="transmembrane region" description="Helical" evidence="10">
    <location>
        <begin position="976"/>
        <end position="998"/>
    </location>
</feature>
<feature type="domain" description="ABC transporter" evidence="11">
    <location>
        <begin position="592"/>
        <end position="818"/>
    </location>
</feature>
<dbReference type="SMART" id="SM00382">
    <property type="entry name" value="AAA"/>
    <property type="match status" value="2"/>
</dbReference>
<dbReference type="InterPro" id="IPR050173">
    <property type="entry name" value="ABC_transporter_C-like"/>
</dbReference>
<evidence type="ECO:0000256" key="1">
    <source>
        <dbReference type="ARBA" id="ARBA00004651"/>
    </source>
</evidence>
<dbReference type="EMBL" id="SPUK01000007">
    <property type="protein sequence ID" value="TQV95992.1"/>
    <property type="molecule type" value="Genomic_DNA"/>
</dbReference>
<evidence type="ECO:0000256" key="10">
    <source>
        <dbReference type="SAM" id="Phobius"/>
    </source>
</evidence>
<evidence type="ECO:0000256" key="7">
    <source>
        <dbReference type="ARBA" id="ARBA00022989"/>
    </source>
</evidence>
<accession>A0A545VYN1</accession>
<evidence type="ECO:0000313" key="13">
    <source>
        <dbReference type="EMBL" id="TQV95992.1"/>
    </source>
</evidence>
<keyword evidence="8 10" id="KW-0472">Membrane</keyword>
<dbReference type="PROSITE" id="PS50893">
    <property type="entry name" value="ABC_TRANSPORTER_2"/>
    <property type="match status" value="2"/>
</dbReference>
<protein>
    <submittedName>
        <fullName evidence="13">ABC transporter</fullName>
    </submittedName>
</protein>
<sequence>MLDEMDTQFGPVDTGRFDFTILFEHAMLGLVPAGIFILALPVFFKAARAVRQARPGTLLWLKLAVSVTLVAIQLASLVLWHDAARTPVSLAASVMSFAASLCVLAVIYITHIYTVQSSALLSVFLSITMLFDITMARSYYMRGGLAAIAALQVVIASLKMVLAILEELPKRNLLYSDTIRDNAGTEQCSGFWNRSMLIWVTRLVVEGARRKLRVEDLPPIGQEFSSEQLFDRFAPFWERAMASKTSKRPLVRAGLRTLYWELLSPVLPRLCLIGFSFGRPFLMQQVMDIISGGATSRSQTNGLIGATILIFGGLAISRAISERLQYQAKTCVRGILVVAIYDKIQRLGMEDLAASAAVSLMTADIAGLDQLLTRLHATWASCIELGLGIFVLYKFVGAACFLIFIPTIIASVATYYTSKKMQGARTVWNEKIQSRVASTSNILAQLKSIKAMGLTTAISNFLQEKRLSEIETSMNERNARIFIFAIYAFGNTMAPVAVFAGARFWTRVADPMTIPEIFATYAIILIVSLPISELLGYLPYYAGGWACLMRIQKFLLLPEMSDKRDTRGLPTPQSAGYEEKPRLPLQSEPYAIEMNHVSYTSDLTGPILRDVTLRIPTGSVVMVHGGLGTGKSAFLSAVLGELPIDTGTINISTKHIAYAAQTPWIQNLTIQDNIIGAFPFIESLYDDVIEACDLAKDLDDLADGDQTMTGSNGCNLSGGQKQRVGLARALFSRCSIIILDDVISSLDETTATTIVQRLVGPNGLLRSWNSTVIMTTKNLDVLGAADMIFEVSQHGNLVQMPLPRPNSDYNTLKPLRLRDQSPELESKEEEESLAEVKGPPTVDTTRTPEVTDGNKRKESDWSLYRYFFNSTSVLMLFLWFVGIAIASALERMPQIFMRIWLSIDANNNKYFAGFVALSVSDILAISIVGVQFFKQIVPQTSAALHWSLLQATLEAKLSFLSHTDAGSLLNRFSQDIALISQTLPTLFMASVSMFFNVLVDIGVISSGAKYAAPIIVFFIVALYAVQHYYLKTSRQLRLLELETSSPLITHVTESSSGMAHIRSFGWQYYFQSEFIQRLDSSQKPYYYLFCIQQWLTFVLDAMTFVSAVTLVSISLVFPHSTSDGAIGLALLNLISFSATASLFLSVWVRVETSLGGLSRIKEFCAETPKEEDRDGMPELEEDWPKTGKIDFNCVTASYRGPGGEVRRALNNATVSIQHAQKVSVIGRTGSGKTSMMLALLHLIEFSGSISVDNREIKTVPHNVLRSRITTLTQDGVELKGTVRFNMFPFDAPMPADDHIIAALEGVGLWAHIEKHGGLDADIVNVRLSHGHKQLLFIARAILHREIMDTKIVLVDEATSSLDAEMDQQIQDLMDESFADCTVVHISHGRESYDGIDLSIGLSTGEVVEVLRRSSRSGQWVPAC</sequence>
<evidence type="ECO:0000256" key="8">
    <source>
        <dbReference type="ARBA" id="ARBA00023136"/>
    </source>
</evidence>
<dbReference type="InterPro" id="IPR003593">
    <property type="entry name" value="AAA+_ATPase"/>
</dbReference>
<feature type="transmembrane region" description="Helical" evidence="10">
    <location>
        <begin position="517"/>
        <end position="540"/>
    </location>
</feature>
<dbReference type="Pfam" id="PF00664">
    <property type="entry name" value="ABC_membrane"/>
    <property type="match status" value="2"/>
</dbReference>
<evidence type="ECO:0000259" key="11">
    <source>
        <dbReference type="PROSITE" id="PS50893"/>
    </source>
</evidence>
<dbReference type="InterPro" id="IPR056227">
    <property type="entry name" value="TMD0_ABC"/>
</dbReference>
<dbReference type="InterPro" id="IPR017871">
    <property type="entry name" value="ABC_transporter-like_CS"/>
</dbReference>
<dbReference type="STRING" id="43265.A0A545VYN1"/>
<keyword evidence="4 10" id="KW-0812">Transmembrane</keyword>
<evidence type="ECO:0000313" key="14">
    <source>
        <dbReference type="Proteomes" id="UP000315783"/>
    </source>
</evidence>
<gene>
    <name evidence="13" type="ORF">IF1G_05821</name>
</gene>
<dbReference type="OrthoDB" id="6500128at2759"/>
<feature type="transmembrane region" description="Helical" evidence="10">
    <location>
        <begin position="866"/>
        <end position="889"/>
    </location>
</feature>
<keyword evidence="3" id="KW-1003">Cell membrane</keyword>
<dbReference type="InterPro" id="IPR036640">
    <property type="entry name" value="ABC1_TM_sf"/>
</dbReference>
<feature type="transmembrane region" description="Helical" evidence="10">
    <location>
        <begin position="26"/>
        <end position="47"/>
    </location>
</feature>
<dbReference type="PROSITE" id="PS00211">
    <property type="entry name" value="ABC_TRANSPORTER_1"/>
    <property type="match status" value="1"/>
</dbReference>
<proteinExistence type="predicted"/>
<dbReference type="Pfam" id="PF24357">
    <property type="entry name" value="TMD0_ABC"/>
    <property type="match status" value="1"/>
</dbReference>
<evidence type="ECO:0000256" key="9">
    <source>
        <dbReference type="SAM" id="MobiDB-lite"/>
    </source>
</evidence>
<dbReference type="SUPFAM" id="SSF90123">
    <property type="entry name" value="ABC transporter transmembrane region"/>
    <property type="match status" value="2"/>
</dbReference>
<comment type="subcellular location">
    <subcellularLocation>
        <location evidence="1">Cell membrane</location>
        <topology evidence="1">Multi-pass membrane protein</topology>
    </subcellularLocation>
</comment>
<dbReference type="PROSITE" id="PS50929">
    <property type="entry name" value="ABC_TM1F"/>
    <property type="match status" value="2"/>
</dbReference>
<dbReference type="PANTHER" id="PTHR24223">
    <property type="entry name" value="ATP-BINDING CASSETTE SUB-FAMILY C"/>
    <property type="match status" value="1"/>
</dbReference>
<dbReference type="CDD" id="cd18580">
    <property type="entry name" value="ABC_6TM_ABCC_D2"/>
    <property type="match status" value="1"/>
</dbReference>
<feature type="transmembrane region" description="Helical" evidence="10">
    <location>
        <begin position="120"/>
        <end position="140"/>
    </location>
</feature>
<keyword evidence="2" id="KW-0813">Transport</keyword>
<reference evidence="13 14" key="1">
    <citation type="journal article" date="2019" name="Appl. Microbiol. Biotechnol.">
        <title>Genome sequence of Isaria javanica and comparative genome analysis insights into family S53 peptidase evolution in fungal entomopathogens.</title>
        <authorList>
            <person name="Lin R."/>
            <person name="Zhang X."/>
            <person name="Xin B."/>
            <person name="Zou M."/>
            <person name="Gao Y."/>
            <person name="Qin F."/>
            <person name="Hu Q."/>
            <person name="Xie B."/>
            <person name="Cheng X."/>
        </authorList>
    </citation>
    <scope>NUCLEOTIDE SEQUENCE [LARGE SCALE GENOMIC DNA]</scope>
    <source>
        <strain evidence="13 14">IJ1G</strain>
    </source>
</reference>
<dbReference type="GO" id="GO:0005524">
    <property type="term" value="F:ATP binding"/>
    <property type="evidence" value="ECO:0007669"/>
    <property type="project" value="UniProtKB-KW"/>
</dbReference>
<dbReference type="Proteomes" id="UP000315783">
    <property type="component" value="Unassembled WGS sequence"/>
</dbReference>
<dbReference type="Pfam" id="PF00005">
    <property type="entry name" value="ABC_tran"/>
    <property type="match status" value="2"/>
</dbReference>
<feature type="transmembrane region" description="Helical" evidence="10">
    <location>
        <begin position="59"/>
        <end position="80"/>
    </location>
</feature>
<evidence type="ECO:0000256" key="6">
    <source>
        <dbReference type="ARBA" id="ARBA00022840"/>
    </source>
</evidence>
<keyword evidence="6" id="KW-0067">ATP-binding</keyword>
<feature type="region of interest" description="Disordered" evidence="9">
    <location>
        <begin position="820"/>
        <end position="855"/>
    </location>
</feature>
<dbReference type="GO" id="GO:0140359">
    <property type="term" value="F:ABC-type transporter activity"/>
    <property type="evidence" value="ECO:0007669"/>
    <property type="project" value="InterPro"/>
</dbReference>
<evidence type="ECO:0000259" key="12">
    <source>
        <dbReference type="PROSITE" id="PS50929"/>
    </source>
</evidence>
<feature type="transmembrane region" description="Helical" evidence="10">
    <location>
        <begin position="1125"/>
        <end position="1150"/>
    </location>
</feature>
<feature type="domain" description="ABC transporter" evidence="11">
    <location>
        <begin position="1189"/>
        <end position="1422"/>
    </location>
</feature>
<keyword evidence="14" id="KW-1185">Reference proteome</keyword>
<dbReference type="InterPro" id="IPR011527">
    <property type="entry name" value="ABC1_TM_dom"/>
</dbReference>
<dbReference type="InterPro" id="IPR044726">
    <property type="entry name" value="ABCC_6TM_D2"/>
</dbReference>
<feature type="transmembrane region" description="Helical" evidence="10">
    <location>
        <begin position="909"/>
        <end position="933"/>
    </location>
</feature>
<feature type="transmembrane region" description="Helical" evidence="10">
    <location>
        <begin position="86"/>
        <end position="108"/>
    </location>
</feature>